<sequence>MLIVTHDTIRNPSVLKVRQLPRKFFGRATVWPRGMGPGLFLRIIVEFQILRYFLTLTPLVVVALIWNGAALPLSQAPVLMLILIWWLETRVLRVPASRRARLIDPAAADRGLDALRAQARAALTRIAAHRGLKQGELHLVIEQSDLWTASPLTYVSVQWDKGPEVLSLTPTEMQILRDGLFQGDLSERRLQRINQSQNQFLRDITFDARGVSAHARLAAALG</sequence>
<keyword evidence="1" id="KW-0812">Transmembrane</keyword>
<evidence type="ECO:0000313" key="3">
    <source>
        <dbReference type="Proteomes" id="UP001138961"/>
    </source>
</evidence>
<reference evidence="2" key="1">
    <citation type="submission" date="2021-10" db="EMBL/GenBank/DDBJ databases">
        <title>Loktanella gaetbuli sp. nov., isolated from a tidal flat.</title>
        <authorList>
            <person name="Park S."/>
            <person name="Yoon J.-H."/>
        </authorList>
    </citation>
    <scope>NUCLEOTIDE SEQUENCE</scope>
    <source>
        <strain evidence="2">TSTF-M6</strain>
    </source>
</reference>
<comment type="caution">
    <text evidence="2">The sequence shown here is derived from an EMBL/GenBank/DDBJ whole genome shotgun (WGS) entry which is preliminary data.</text>
</comment>
<feature type="transmembrane region" description="Helical" evidence="1">
    <location>
        <begin position="49"/>
        <end position="69"/>
    </location>
</feature>
<name>A0ABS8BYP3_9RHOB</name>
<dbReference type="RefSeq" id="WP_226749273.1">
    <property type="nucleotide sequence ID" value="NZ_JAJATZ010000012.1"/>
</dbReference>
<accession>A0ABS8BYP3</accession>
<keyword evidence="1" id="KW-0472">Membrane</keyword>
<keyword evidence="1" id="KW-1133">Transmembrane helix</keyword>
<keyword evidence="3" id="KW-1185">Reference proteome</keyword>
<dbReference type="EMBL" id="JAJATZ010000012">
    <property type="protein sequence ID" value="MCB5200814.1"/>
    <property type="molecule type" value="Genomic_DNA"/>
</dbReference>
<dbReference type="Proteomes" id="UP001138961">
    <property type="component" value="Unassembled WGS sequence"/>
</dbReference>
<evidence type="ECO:0000313" key="2">
    <source>
        <dbReference type="EMBL" id="MCB5200814.1"/>
    </source>
</evidence>
<gene>
    <name evidence="2" type="ORF">LGQ03_16370</name>
</gene>
<proteinExistence type="predicted"/>
<protein>
    <submittedName>
        <fullName evidence="2">Uncharacterized protein</fullName>
    </submittedName>
</protein>
<evidence type="ECO:0000256" key="1">
    <source>
        <dbReference type="SAM" id="Phobius"/>
    </source>
</evidence>
<organism evidence="2 3">
    <name type="scientific">Loktanella gaetbuli</name>
    <dbReference type="NCBI Taxonomy" id="2881335"/>
    <lineage>
        <taxon>Bacteria</taxon>
        <taxon>Pseudomonadati</taxon>
        <taxon>Pseudomonadota</taxon>
        <taxon>Alphaproteobacteria</taxon>
        <taxon>Rhodobacterales</taxon>
        <taxon>Roseobacteraceae</taxon>
        <taxon>Loktanella</taxon>
    </lineage>
</organism>